<dbReference type="OrthoDB" id="1931578at2759"/>
<dbReference type="InterPro" id="IPR003307">
    <property type="entry name" value="W2_domain"/>
</dbReference>
<reference evidence="2" key="2">
    <citation type="submission" date="2021-02" db="EMBL/GenBank/DDBJ databases">
        <authorList>
            <person name="Kimball J.A."/>
            <person name="Haas M.W."/>
            <person name="Macchietto M."/>
            <person name="Kono T."/>
            <person name="Duquette J."/>
            <person name="Shao M."/>
        </authorList>
    </citation>
    <scope>NUCLEOTIDE SEQUENCE</scope>
    <source>
        <tissue evidence="2">Fresh leaf tissue</tissue>
    </source>
</reference>
<evidence type="ECO:0000313" key="2">
    <source>
        <dbReference type="EMBL" id="KAG8040099.1"/>
    </source>
</evidence>
<sequence length="91" mass="9761">MNALFDALFYSLGKGFAKEVVKNKKFLATVVPDESAQMVLLQALVAIGAKSSSDAVKEVPIVLKALYDGDVLDKEVIVQWFNAAVASGKET</sequence>
<feature type="domain" description="W2" evidence="1">
    <location>
        <begin position="1"/>
        <end position="91"/>
    </location>
</feature>
<keyword evidence="3" id="KW-1185">Reference proteome</keyword>
<name>A0A8J5VBY7_ZIZPA</name>
<evidence type="ECO:0000313" key="3">
    <source>
        <dbReference type="Proteomes" id="UP000729402"/>
    </source>
</evidence>
<protein>
    <recommendedName>
        <fullName evidence="1">W2 domain-containing protein</fullName>
    </recommendedName>
</protein>
<evidence type="ECO:0000259" key="1">
    <source>
        <dbReference type="PROSITE" id="PS51363"/>
    </source>
</evidence>
<dbReference type="AlphaFoldDB" id="A0A8J5VBY7"/>
<organism evidence="2 3">
    <name type="scientific">Zizania palustris</name>
    <name type="common">Northern wild rice</name>
    <dbReference type="NCBI Taxonomy" id="103762"/>
    <lineage>
        <taxon>Eukaryota</taxon>
        <taxon>Viridiplantae</taxon>
        <taxon>Streptophyta</taxon>
        <taxon>Embryophyta</taxon>
        <taxon>Tracheophyta</taxon>
        <taxon>Spermatophyta</taxon>
        <taxon>Magnoliopsida</taxon>
        <taxon>Liliopsida</taxon>
        <taxon>Poales</taxon>
        <taxon>Poaceae</taxon>
        <taxon>BOP clade</taxon>
        <taxon>Oryzoideae</taxon>
        <taxon>Oryzeae</taxon>
        <taxon>Zizaniinae</taxon>
        <taxon>Zizania</taxon>
    </lineage>
</organism>
<dbReference type="EMBL" id="JAAALK010001829">
    <property type="protein sequence ID" value="KAG8040099.1"/>
    <property type="molecule type" value="Genomic_DNA"/>
</dbReference>
<dbReference type="Pfam" id="PF02020">
    <property type="entry name" value="W2"/>
    <property type="match status" value="1"/>
</dbReference>
<accession>A0A8J5VBY7</accession>
<proteinExistence type="predicted"/>
<dbReference type="PROSITE" id="PS51363">
    <property type="entry name" value="W2"/>
    <property type="match status" value="1"/>
</dbReference>
<reference evidence="2" key="1">
    <citation type="journal article" date="2021" name="bioRxiv">
        <title>Whole Genome Assembly and Annotation of Northern Wild Rice, Zizania palustris L., Supports a Whole Genome Duplication in the Zizania Genus.</title>
        <authorList>
            <person name="Haas M."/>
            <person name="Kono T."/>
            <person name="Macchietto M."/>
            <person name="Millas R."/>
            <person name="McGilp L."/>
            <person name="Shao M."/>
            <person name="Duquette J."/>
            <person name="Hirsch C.N."/>
            <person name="Kimball J."/>
        </authorList>
    </citation>
    <scope>NUCLEOTIDE SEQUENCE</scope>
    <source>
        <tissue evidence="2">Fresh leaf tissue</tissue>
    </source>
</reference>
<comment type="caution">
    <text evidence="2">The sequence shown here is derived from an EMBL/GenBank/DDBJ whole genome shotgun (WGS) entry which is preliminary data.</text>
</comment>
<gene>
    <name evidence="2" type="ORF">GUJ93_ZPchr0436g46474</name>
</gene>
<dbReference type="Proteomes" id="UP000729402">
    <property type="component" value="Unassembled WGS sequence"/>
</dbReference>